<accession>A0ABY4E404</accession>
<reference evidence="8 9" key="1">
    <citation type="journal article" date="2022" name="Res Sq">
        <title>Evolution of multicellular longitudinally dividing oral cavity symbionts (Neisseriaceae).</title>
        <authorList>
            <person name="Nyongesa S."/>
            <person name="Weber P."/>
            <person name="Bernet E."/>
            <person name="Pullido F."/>
            <person name="Nieckarz M."/>
            <person name="Delaby M."/>
            <person name="Nieves C."/>
            <person name="Viehboeck T."/>
            <person name="Krause N."/>
            <person name="Rivera-Millot A."/>
            <person name="Nakamura A."/>
            <person name="Vischer N."/>
            <person name="VanNieuwenhze M."/>
            <person name="Brun Y."/>
            <person name="Cava F."/>
            <person name="Bulgheresi S."/>
            <person name="Veyrier F."/>
        </authorList>
    </citation>
    <scope>NUCLEOTIDE SEQUENCE [LARGE SCALE GENOMIC DNA]</scope>
    <source>
        <strain evidence="8 9">SN4</strain>
    </source>
</reference>
<feature type="transmembrane region" description="Helical" evidence="7">
    <location>
        <begin position="86"/>
        <end position="103"/>
    </location>
</feature>
<dbReference type="InterPro" id="IPR002751">
    <property type="entry name" value="CbiM/NikMN"/>
</dbReference>
<keyword evidence="9" id="KW-1185">Reference proteome</keyword>
<keyword evidence="4 7" id="KW-0812">Transmembrane</keyword>
<keyword evidence="5 7" id="KW-1133">Transmembrane helix</keyword>
<proteinExistence type="predicted"/>
<gene>
    <name evidence="8" type="ORF">LVJ82_16445</name>
</gene>
<evidence type="ECO:0000313" key="8">
    <source>
        <dbReference type="EMBL" id="UOO89013.1"/>
    </source>
</evidence>
<evidence type="ECO:0000256" key="3">
    <source>
        <dbReference type="ARBA" id="ARBA00022475"/>
    </source>
</evidence>
<protein>
    <submittedName>
        <fullName evidence="8">Energy-coupling factor ABC transporter permease</fullName>
    </submittedName>
</protein>
<dbReference type="Proteomes" id="UP000832011">
    <property type="component" value="Chromosome"/>
</dbReference>
<evidence type="ECO:0000256" key="5">
    <source>
        <dbReference type="ARBA" id="ARBA00022989"/>
    </source>
</evidence>
<evidence type="ECO:0000256" key="1">
    <source>
        <dbReference type="ARBA" id="ARBA00004651"/>
    </source>
</evidence>
<feature type="transmembrane region" description="Helical" evidence="7">
    <location>
        <begin position="141"/>
        <end position="171"/>
    </location>
</feature>
<dbReference type="EMBL" id="CP091511">
    <property type="protein sequence ID" value="UOO89013.1"/>
    <property type="molecule type" value="Genomic_DNA"/>
</dbReference>
<feature type="transmembrane region" description="Helical" evidence="7">
    <location>
        <begin position="109"/>
        <end position="129"/>
    </location>
</feature>
<evidence type="ECO:0000313" key="9">
    <source>
        <dbReference type="Proteomes" id="UP000832011"/>
    </source>
</evidence>
<feature type="transmembrane region" description="Helical" evidence="7">
    <location>
        <begin position="12"/>
        <end position="28"/>
    </location>
</feature>
<dbReference type="RefSeq" id="WP_058357313.1">
    <property type="nucleotide sequence ID" value="NZ_CABKVG010000010.1"/>
</dbReference>
<keyword evidence="3" id="KW-1003">Cell membrane</keyword>
<evidence type="ECO:0000256" key="6">
    <source>
        <dbReference type="ARBA" id="ARBA00023136"/>
    </source>
</evidence>
<evidence type="ECO:0000256" key="4">
    <source>
        <dbReference type="ARBA" id="ARBA00022692"/>
    </source>
</evidence>
<keyword evidence="6 7" id="KW-0472">Membrane</keyword>
<feature type="transmembrane region" description="Helical" evidence="7">
    <location>
        <begin position="183"/>
        <end position="208"/>
    </location>
</feature>
<evidence type="ECO:0000256" key="2">
    <source>
        <dbReference type="ARBA" id="ARBA00022448"/>
    </source>
</evidence>
<organism evidence="8 9">
    <name type="scientific">Vitreoscilla massiliensis</name>
    <dbReference type="NCBI Taxonomy" id="1689272"/>
    <lineage>
        <taxon>Bacteria</taxon>
        <taxon>Pseudomonadati</taxon>
        <taxon>Pseudomonadota</taxon>
        <taxon>Betaproteobacteria</taxon>
        <taxon>Neisseriales</taxon>
        <taxon>Neisseriaceae</taxon>
        <taxon>Vitreoscilla</taxon>
    </lineage>
</organism>
<feature type="transmembrane region" description="Helical" evidence="7">
    <location>
        <begin position="40"/>
        <end position="57"/>
    </location>
</feature>
<dbReference type="Pfam" id="PF01891">
    <property type="entry name" value="CbiM"/>
    <property type="match status" value="1"/>
</dbReference>
<evidence type="ECO:0000256" key="7">
    <source>
        <dbReference type="SAM" id="Phobius"/>
    </source>
</evidence>
<keyword evidence="2" id="KW-0813">Transport</keyword>
<comment type="subcellular location">
    <subcellularLocation>
        <location evidence="1">Cell membrane</location>
        <topology evidence="1">Multi-pass membrane protein</topology>
    </subcellularLocation>
</comment>
<sequence length="230" mass="25299">MVLLDKDVPVALAYAATALLAALLVWVGQERLLWRRLWQGRSVALLLLLLFLWGLSINVSRGASAGLGLHLIGMTLACLMLQARTALGVLLLVCVAFYAPSAWHGQQWLVLPVNVLLAVLPAWLVNMALMALMRRVLPKHLFVFILGNGFVTAGVSMVFTGLCLASALALTGRFSAYVIQQEVLPVFLLLMWGEGFLTGLLVAVMVAFKPTWLDAYSDEVYLPRAPERRW</sequence>
<name>A0ABY4E404_9NEIS</name>